<proteinExistence type="predicted"/>
<evidence type="ECO:0000313" key="2">
    <source>
        <dbReference type="EMBL" id="NYZ65712.1"/>
    </source>
</evidence>
<name>A0A853I2K6_9GAMM</name>
<dbReference type="PANTHER" id="PTHR36573">
    <property type="entry name" value="INTERMEMBRANE PHOSPHOLIPID TRANSPORT SYSTEM BINDING PROTEIN MLAC"/>
    <property type="match status" value="1"/>
</dbReference>
<evidence type="ECO:0000313" key="3">
    <source>
        <dbReference type="Proteomes" id="UP000569732"/>
    </source>
</evidence>
<dbReference type="InterPro" id="IPR008869">
    <property type="entry name" value="MlaC/ttg2D"/>
</dbReference>
<keyword evidence="3" id="KW-1185">Reference proteome</keyword>
<dbReference type="AlphaFoldDB" id="A0A853I2K6"/>
<comment type="caution">
    <text evidence="2">The sequence shown here is derived from an EMBL/GenBank/DDBJ whole genome shotgun (WGS) entry which is preliminary data.</text>
</comment>
<dbReference type="Proteomes" id="UP000569732">
    <property type="component" value="Unassembled WGS sequence"/>
</dbReference>
<dbReference type="Pfam" id="PF05494">
    <property type="entry name" value="MlaC"/>
    <property type="match status" value="1"/>
</dbReference>
<dbReference type="PIRSF" id="PIRSF004649">
    <property type="entry name" value="MlaC"/>
    <property type="match status" value="1"/>
</dbReference>
<gene>
    <name evidence="2" type="ORF">H0A36_06780</name>
</gene>
<organism evidence="2 3">
    <name type="scientific">Spartinivicinus marinus</name>
    <dbReference type="NCBI Taxonomy" id="2994442"/>
    <lineage>
        <taxon>Bacteria</taxon>
        <taxon>Pseudomonadati</taxon>
        <taxon>Pseudomonadota</taxon>
        <taxon>Gammaproteobacteria</taxon>
        <taxon>Oceanospirillales</taxon>
        <taxon>Zooshikellaceae</taxon>
        <taxon>Spartinivicinus</taxon>
    </lineage>
</organism>
<feature type="chain" id="PRO_5032954795" evidence="1">
    <location>
        <begin position="35"/>
        <end position="224"/>
    </location>
</feature>
<evidence type="ECO:0000256" key="1">
    <source>
        <dbReference type="SAM" id="SignalP"/>
    </source>
</evidence>
<protein>
    <submittedName>
        <fullName evidence="2">ABC transporter substrate-binding protein</fullName>
    </submittedName>
</protein>
<dbReference type="RefSeq" id="WP_180567738.1">
    <property type="nucleotide sequence ID" value="NZ_JACCKB010000007.1"/>
</dbReference>
<feature type="signal peptide" evidence="1">
    <location>
        <begin position="1"/>
        <end position="34"/>
    </location>
</feature>
<accession>A0A853I2K6</accession>
<dbReference type="EMBL" id="JACCKB010000007">
    <property type="protein sequence ID" value="NYZ65712.1"/>
    <property type="molecule type" value="Genomic_DNA"/>
</dbReference>
<dbReference type="PANTHER" id="PTHR36573:SF1">
    <property type="entry name" value="INTERMEMBRANE PHOSPHOLIPID TRANSPORT SYSTEM BINDING PROTEIN MLAC"/>
    <property type="match status" value="1"/>
</dbReference>
<dbReference type="Gene3D" id="3.10.450.710">
    <property type="entry name" value="Tgt2/MlaC"/>
    <property type="match status" value="1"/>
</dbReference>
<dbReference type="InterPro" id="IPR042245">
    <property type="entry name" value="Tgt2/MlaC_sf"/>
</dbReference>
<sequence>MKVMSQWLSKQWLSKLVLAFSWLAAVMVLAPAYADESPDATVKTATDKMLAVIKAGKQSHKQTPDKFYSQLLAVLEPVVAFDVIARGVMSIKYSKNASDKQVVQFTEAFKMSMVEFYGKALLKYDNEKIEVHPVNKATLKKKRVPVNMTIHAADGVTYPLTYTMFKDQKADQWKMRNVIVNGINIGKLFRTQFSEAMQQNKGDLQRVINNWTDIMKTANEKGKS</sequence>
<keyword evidence="1" id="KW-0732">Signal</keyword>
<reference evidence="2 3" key="1">
    <citation type="submission" date="2020-07" db="EMBL/GenBank/DDBJ databases">
        <title>Endozoicomonas sp. nov., isolated from sediment.</title>
        <authorList>
            <person name="Gu T."/>
        </authorList>
    </citation>
    <scope>NUCLEOTIDE SEQUENCE [LARGE SCALE GENOMIC DNA]</scope>
    <source>
        <strain evidence="2 3">SM1973</strain>
    </source>
</reference>